<dbReference type="PANTHER" id="PTHR31080">
    <property type="entry name" value="PECTINESTERASE INHIBITOR-LIKE"/>
    <property type="match status" value="1"/>
</dbReference>
<dbReference type="InterPro" id="IPR051955">
    <property type="entry name" value="PME_Inhibitor"/>
</dbReference>
<reference evidence="7" key="2">
    <citation type="submission" date="2025-04" db="UniProtKB">
        <authorList>
            <consortium name="RefSeq"/>
        </authorList>
    </citation>
    <scope>IDENTIFICATION</scope>
</reference>
<feature type="domain" description="Pectinesterase inhibitor" evidence="4">
    <location>
        <begin position="36"/>
        <end position="195"/>
    </location>
</feature>
<dbReference type="AlphaFoldDB" id="A0A1S3AXZ9"/>
<dbReference type="SUPFAM" id="SSF101148">
    <property type="entry name" value="Plant invertase/pectin methylesterase inhibitor"/>
    <property type="match status" value="1"/>
</dbReference>
<dbReference type="NCBIfam" id="TIGR01614">
    <property type="entry name" value="PME_inhib"/>
    <property type="match status" value="1"/>
</dbReference>
<dbReference type="GO" id="GO:0004857">
    <property type="term" value="F:enzyme inhibitor activity"/>
    <property type="evidence" value="ECO:0007669"/>
    <property type="project" value="InterPro"/>
</dbReference>
<keyword evidence="1 3" id="KW-0732">Signal</keyword>
<dbReference type="Gramene" id="MELO3C006820.2.1">
    <property type="protein sequence ID" value="MELO3C006820.2.1"/>
    <property type="gene ID" value="MELO3C006820.2"/>
</dbReference>
<evidence type="ECO:0000313" key="5">
    <source>
        <dbReference type="EnsemblPlants" id="MELO3C006820.2.1"/>
    </source>
</evidence>
<dbReference type="RefSeq" id="XP_008439099.1">
    <property type="nucleotide sequence ID" value="XM_008440877.2"/>
</dbReference>
<dbReference type="GeneID" id="103483989"/>
<evidence type="ECO:0000256" key="2">
    <source>
        <dbReference type="ARBA" id="ARBA00038471"/>
    </source>
</evidence>
<dbReference type="SMR" id="A0A1S3AXZ9"/>
<dbReference type="Pfam" id="PF04043">
    <property type="entry name" value="PMEI"/>
    <property type="match status" value="1"/>
</dbReference>
<evidence type="ECO:0000313" key="6">
    <source>
        <dbReference type="Proteomes" id="UP001652600"/>
    </source>
</evidence>
<dbReference type="InParanoid" id="A0A1S3AXZ9"/>
<protein>
    <submittedName>
        <fullName evidence="7">21 kDa protein-like</fullName>
    </submittedName>
</protein>
<dbReference type="OrthoDB" id="1430376at2759"/>
<dbReference type="Proteomes" id="UP001652600">
    <property type="component" value="Chromosome 6"/>
</dbReference>
<evidence type="ECO:0000259" key="4">
    <source>
        <dbReference type="SMART" id="SM00856"/>
    </source>
</evidence>
<feature type="signal peptide" evidence="3">
    <location>
        <begin position="1"/>
        <end position="28"/>
    </location>
</feature>
<keyword evidence="6" id="KW-1185">Reference proteome</keyword>
<dbReference type="SMART" id="SM00856">
    <property type="entry name" value="PMEI"/>
    <property type="match status" value="1"/>
</dbReference>
<organism evidence="6 7">
    <name type="scientific">Cucumis melo</name>
    <name type="common">Muskmelon</name>
    <dbReference type="NCBI Taxonomy" id="3656"/>
    <lineage>
        <taxon>Eukaryota</taxon>
        <taxon>Viridiplantae</taxon>
        <taxon>Streptophyta</taxon>
        <taxon>Embryophyta</taxon>
        <taxon>Tracheophyta</taxon>
        <taxon>Spermatophyta</taxon>
        <taxon>Magnoliopsida</taxon>
        <taxon>eudicotyledons</taxon>
        <taxon>Gunneridae</taxon>
        <taxon>Pentapetalae</taxon>
        <taxon>rosids</taxon>
        <taxon>fabids</taxon>
        <taxon>Cucurbitales</taxon>
        <taxon>Cucurbitaceae</taxon>
        <taxon>Benincaseae</taxon>
        <taxon>Cucumis</taxon>
    </lineage>
</organism>
<dbReference type="CDD" id="cd15798">
    <property type="entry name" value="PMEI-like_3"/>
    <property type="match status" value="1"/>
</dbReference>
<dbReference type="InterPro" id="IPR006501">
    <property type="entry name" value="Pectinesterase_inhib_dom"/>
</dbReference>
<evidence type="ECO:0000313" key="7">
    <source>
        <dbReference type="RefSeq" id="XP_008439099.1"/>
    </source>
</evidence>
<feature type="chain" id="PRO_5044564984" evidence="3">
    <location>
        <begin position="29"/>
        <end position="202"/>
    </location>
</feature>
<dbReference type="EnsemblPlants" id="MELO3C006820.2.1">
    <property type="protein sequence ID" value="MELO3C006820.2.1"/>
    <property type="gene ID" value="MELO3C006820.2"/>
</dbReference>
<accession>A0A1S3AXZ9</accession>
<proteinExistence type="inferred from homology"/>
<sequence length="202" mass="22339">MESQILKSSLTLFFFFIILTTFTPSAVASSSSTVRPVKPHIRKACKPTPYPRLCETALSLYASQTKRNQQELCRAAMVSSLKAAQNATSIISKLSRRKMSAYETEVIGDCIDDLKDSVDELRRASTAIKSLSRSKDVDFQLNSIKTWTSAALTDIITCTDGLSGGSGWKVNKKVKKEVKNCSINVVRQISNALSLINNFNYK</sequence>
<comment type="similarity">
    <text evidence="2">Belongs to the PMEI family.</text>
</comment>
<dbReference type="PANTHER" id="PTHR31080:SF161">
    <property type="entry name" value="OS10G0508700 PROTEIN"/>
    <property type="match status" value="1"/>
</dbReference>
<dbReference type="InterPro" id="IPR035513">
    <property type="entry name" value="Invertase/methylesterase_inhib"/>
</dbReference>
<reference evidence="5" key="1">
    <citation type="submission" date="2023-03" db="UniProtKB">
        <authorList>
            <consortium name="EnsemblPlants"/>
        </authorList>
    </citation>
    <scope>IDENTIFICATION</scope>
</reference>
<dbReference type="Gene3D" id="1.20.140.40">
    <property type="entry name" value="Invertase/pectin methylesterase inhibitor family protein"/>
    <property type="match status" value="1"/>
</dbReference>
<evidence type="ECO:0000256" key="1">
    <source>
        <dbReference type="ARBA" id="ARBA00022729"/>
    </source>
</evidence>
<name>A0A1S3AXZ9_CUCME</name>
<gene>
    <name evidence="7" type="primary">LOC103483989</name>
    <name evidence="5" type="synonym">103483989</name>
</gene>
<dbReference type="eggNOG" id="KOG0017">
    <property type="taxonomic scope" value="Eukaryota"/>
</dbReference>
<evidence type="ECO:0000256" key="3">
    <source>
        <dbReference type="SAM" id="SignalP"/>
    </source>
</evidence>
<dbReference type="KEGG" id="cmo:103483989"/>